<dbReference type="CDD" id="cd02440">
    <property type="entry name" value="AdoMet_MTases"/>
    <property type="match status" value="1"/>
</dbReference>
<evidence type="ECO:0000313" key="5">
    <source>
        <dbReference type="Proteomes" id="UP000699865"/>
    </source>
</evidence>
<keyword evidence="4" id="KW-0489">Methyltransferase</keyword>
<keyword evidence="1" id="KW-0808">Transferase</keyword>
<evidence type="ECO:0000259" key="3">
    <source>
        <dbReference type="Pfam" id="PF13649"/>
    </source>
</evidence>
<gene>
    <name evidence="4" type="ORF">J1786_02630</name>
</gene>
<name>A0ABS6KVV1_9GAMM</name>
<dbReference type="EMBL" id="JAFMOU010000056">
    <property type="protein sequence ID" value="MBU9833727.1"/>
    <property type="molecule type" value="Genomic_DNA"/>
</dbReference>
<accession>A0ABS6KVV1</accession>
<dbReference type="InterPro" id="IPR041698">
    <property type="entry name" value="Methyltransf_25"/>
</dbReference>
<feature type="domain" description="Methyltransferase" evidence="3">
    <location>
        <begin position="67"/>
        <end position="161"/>
    </location>
</feature>
<keyword evidence="5" id="KW-1185">Reference proteome</keyword>
<keyword evidence="2" id="KW-0949">S-adenosyl-L-methionine</keyword>
<organism evidence="4 5">
    <name type="scientific">Rahnella perminowiae</name>
    <dbReference type="NCBI Taxonomy" id="2816244"/>
    <lineage>
        <taxon>Bacteria</taxon>
        <taxon>Pseudomonadati</taxon>
        <taxon>Pseudomonadota</taxon>
        <taxon>Gammaproteobacteria</taxon>
        <taxon>Enterobacterales</taxon>
        <taxon>Yersiniaceae</taxon>
        <taxon>Rahnella</taxon>
    </lineage>
</organism>
<evidence type="ECO:0000256" key="1">
    <source>
        <dbReference type="ARBA" id="ARBA00022679"/>
    </source>
</evidence>
<protein>
    <submittedName>
        <fullName evidence="4">Class I SAM-dependent methyltransferase</fullName>
    </submittedName>
</protein>
<dbReference type="Pfam" id="PF13649">
    <property type="entry name" value="Methyltransf_25"/>
    <property type="match status" value="1"/>
</dbReference>
<reference evidence="4 5" key="1">
    <citation type="submission" date="2021-03" db="EMBL/GenBank/DDBJ databases">
        <title>Five novel Rahnella species.</title>
        <authorList>
            <person name="Brady C."/>
            <person name="Asselin J."/>
            <person name="Beer S."/>
            <person name="Bruberg M.B."/>
            <person name="Crampton B."/>
            <person name="Venter S."/>
            <person name="Arnold D."/>
            <person name="Denman S."/>
        </authorList>
    </citation>
    <scope>NUCLEOTIDE SEQUENCE [LARGE SCALE GENOMIC DNA]</scope>
    <source>
        <strain evidence="4 5">L72c</strain>
    </source>
</reference>
<dbReference type="GO" id="GO:0008168">
    <property type="term" value="F:methyltransferase activity"/>
    <property type="evidence" value="ECO:0007669"/>
    <property type="project" value="UniProtKB-KW"/>
</dbReference>
<dbReference type="Proteomes" id="UP000699865">
    <property type="component" value="Unassembled WGS sequence"/>
</dbReference>
<evidence type="ECO:0000313" key="4">
    <source>
        <dbReference type="EMBL" id="MBU9833727.1"/>
    </source>
</evidence>
<dbReference type="GO" id="GO:0032259">
    <property type="term" value="P:methylation"/>
    <property type="evidence" value="ECO:0007669"/>
    <property type="project" value="UniProtKB-KW"/>
</dbReference>
<sequence>MSLDNSQISGNNKHITQARAEQDISKHIWIPDKYDSLRKQLIPCFDMLYESAVNAITMSVDKQKPRILDLGAGTGLLSFLVKDRIPDVDITLSDRSESMLKIAKQRFLNYPDIKFLHSKLENQIFEGKYDVIMSALAIHHLSHRNKKILFKKIYNALNLQGLFINVEQVSAPNEKIEKMYDIQHEKHVIESLTPVEEWQAGRERMKLDICAEVYEQIKWLKKSGFSQADCLTKSWRFATYAGWK</sequence>
<dbReference type="PANTHER" id="PTHR43861">
    <property type="entry name" value="TRANS-ACONITATE 2-METHYLTRANSFERASE-RELATED"/>
    <property type="match status" value="1"/>
</dbReference>
<evidence type="ECO:0000256" key="2">
    <source>
        <dbReference type="ARBA" id="ARBA00022691"/>
    </source>
</evidence>
<dbReference type="RefSeq" id="WP_217137624.1">
    <property type="nucleotide sequence ID" value="NZ_JAFMOU010000056.1"/>
</dbReference>
<proteinExistence type="predicted"/>
<comment type="caution">
    <text evidence="4">The sequence shown here is derived from an EMBL/GenBank/DDBJ whole genome shotgun (WGS) entry which is preliminary data.</text>
</comment>